<dbReference type="GO" id="GO:0003677">
    <property type="term" value="F:DNA binding"/>
    <property type="evidence" value="ECO:0007669"/>
    <property type="project" value="InterPro"/>
</dbReference>
<dbReference type="EMBL" id="SMCR01000003">
    <property type="protein sequence ID" value="TCV98400.1"/>
    <property type="molecule type" value="Genomic_DNA"/>
</dbReference>
<comment type="caution">
    <text evidence="2">The sequence shown here is derived from an EMBL/GenBank/DDBJ whole genome shotgun (WGS) entry which is preliminary data.</text>
</comment>
<proteinExistence type="predicted"/>
<gene>
    <name evidence="2" type="ORF">EDC52_103492</name>
</gene>
<dbReference type="NCBIfam" id="TIGR01764">
    <property type="entry name" value="excise"/>
    <property type="match status" value="1"/>
</dbReference>
<dbReference type="Proteomes" id="UP000295719">
    <property type="component" value="Unassembled WGS sequence"/>
</dbReference>
<accession>A0A4R3Z0B0</accession>
<evidence type="ECO:0000313" key="3">
    <source>
        <dbReference type="Proteomes" id="UP000295719"/>
    </source>
</evidence>
<dbReference type="InterPro" id="IPR010093">
    <property type="entry name" value="SinI_DNA-bd"/>
</dbReference>
<protein>
    <submittedName>
        <fullName evidence="2">Excisionase family DNA binding protein</fullName>
    </submittedName>
</protein>
<dbReference type="RefSeq" id="WP_131865129.1">
    <property type="nucleotide sequence ID" value="NZ_SMCR01000003.1"/>
</dbReference>
<dbReference type="InterPro" id="IPR041657">
    <property type="entry name" value="HTH_17"/>
</dbReference>
<dbReference type="OrthoDB" id="26212at2"/>
<evidence type="ECO:0000313" key="2">
    <source>
        <dbReference type="EMBL" id="TCV98400.1"/>
    </source>
</evidence>
<dbReference type="SUPFAM" id="SSF46955">
    <property type="entry name" value="Putative DNA-binding domain"/>
    <property type="match status" value="1"/>
</dbReference>
<feature type="domain" description="Helix-turn-helix" evidence="1">
    <location>
        <begin position="81"/>
        <end position="129"/>
    </location>
</feature>
<dbReference type="AlphaFoldDB" id="A0A4R3Z0B0"/>
<evidence type="ECO:0000259" key="1">
    <source>
        <dbReference type="Pfam" id="PF12728"/>
    </source>
</evidence>
<dbReference type="Pfam" id="PF12728">
    <property type="entry name" value="HTH_17"/>
    <property type="match status" value="1"/>
</dbReference>
<dbReference type="InterPro" id="IPR009061">
    <property type="entry name" value="DNA-bd_dom_put_sf"/>
</dbReference>
<sequence>MNHLQQKRPSSEEAALARLSSRELSAVLETRAEIQKVTMTDRQGVVHNMDIPVSALRLLIDVLTELGDGNSVKLIPIGSELTTQEAADMLNVSRPTLIRMLDNAEIPYHRIGNRRKLRYTDIVAYRERTRAARISALDELSALDQELGLGYE</sequence>
<organism evidence="2 3">
    <name type="scientific">Biostraticola tofi</name>
    <dbReference type="NCBI Taxonomy" id="466109"/>
    <lineage>
        <taxon>Bacteria</taxon>
        <taxon>Pseudomonadati</taxon>
        <taxon>Pseudomonadota</taxon>
        <taxon>Gammaproteobacteria</taxon>
        <taxon>Enterobacterales</taxon>
        <taxon>Bruguierivoracaceae</taxon>
        <taxon>Biostraticola</taxon>
    </lineage>
</organism>
<keyword evidence="3" id="KW-1185">Reference proteome</keyword>
<name>A0A4R3Z0B0_9GAMM</name>
<reference evidence="2 3" key="1">
    <citation type="submission" date="2019-03" db="EMBL/GenBank/DDBJ databases">
        <title>Genomic Encyclopedia of Type Strains, Phase IV (KMG-IV): sequencing the most valuable type-strain genomes for metagenomic binning, comparative biology and taxonomic classification.</title>
        <authorList>
            <person name="Goeker M."/>
        </authorList>
    </citation>
    <scope>NUCLEOTIDE SEQUENCE [LARGE SCALE GENOMIC DNA]</scope>
    <source>
        <strain evidence="2 3">DSM 19580</strain>
    </source>
</reference>